<organism evidence="3 4">
    <name type="scientific">Candidatus Roizmanbacteria bacterium RIFCSPLOWO2_01_FULL_37_12</name>
    <dbReference type="NCBI Taxonomy" id="1802056"/>
    <lineage>
        <taxon>Bacteria</taxon>
        <taxon>Candidatus Roizmaniibacteriota</taxon>
    </lineage>
</organism>
<evidence type="ECO:0000256" key="1">
    <source>
        <dbReference type="ARBA" id="ARBA00022679"/>
    </source>
</evidence>
<sequence length="436" mass="50537">MKIAVAHFRIGLTDGVSLQIEERARILKALGHDLVYIAGSKSTIADLRIPYFEYKELKNINSLQTLTSLAGEIEKLITGYWNKEKFSHIFIHNIFSLPVCLPATLAFFNFLKSHPQVKGIGIHHDFWWDPSRIEKFKVKSDPFDKTQGHPEQSRTDEKLKVYIDNFFPPKLPNLAHTVISKWEQAKLKKRKQITSEVITDTFDFEQRQWQKDKSNKNFFEDARLTGKELKILLASRIRARKGIELGIEFIHEISKLKGMNEVVLLLPNDFFEQEKVYVEKLIDLAKNLKVNIRWLQNLVGSTEEKRIGTKKYSLWDCYVFCDAVIYPSLWEGFGNQFLEAVFAKKPIVVFEYEVFKTDIKPAGFEVISLGDRFKTDKKQLAVINKKKLEAAAKVLLHTLRNTAQLNKTVEQNFEIGKTVYNTNSQLKSHLQNILKM</sequence>
<dbReference type="AlphaFoldDB" id="A0A1F7IG04"/>
<keyword evidence="1" id="KW-0808">Transferase</keyword>
<dbReference type="Pfam" id="PF00534">
    <property type="entry name" value="Glycos_transf_1"/>
    <property type="match status" value="1"/>
</dbReference>
<gene>
    <name evidence="3" type="ORF">A2954_04780</name>
</gene>
<dbReference type="InterPro" id="IPR001296">
    <property type="entry name" value="Glyco_trans_1"/>
</dbReference>
<comment type="caution">
    <text evidence="3">The sequence shown here is derived from an EMBL/GenBank/DDBJ whole genome shotgun (WGS) entry which is preliminary data.</text>
</comment>
<evidence type="ECO:0000313" key="3">
    <source>
        <dbReference type="EMBL" id="OGK42294.1"/>
    </source>
</evidence>
<dbReference type="PANTHER" id="PTHR46401">
    <property type="entry name" value="GLYCOSYLTRANSFERASE WBBK-RELATED"/>
    <property type="match status" value="1"/>
</dbReference>
<accession>A0A1F7IG04</accession>
<dbReference type="GO" id="GO:0009103">
    <property type="term" value="P:lipopolysaccharide biosynthetic process"/>
    <property type="evidence" value="ECO:0007669"/>
    <property type="project" value="TreeGrafter"/>
</dbReference>
<dbReference type="Proteomes" id="UP000177698">
    <property type="component" value="Unassembled WGS sequence"/>
</dbReference>
<feature type="domain" description="Glycosyl transferase family 1" evidence="2">
    <location>
        <begin position="217"/>
        <end position="356"/>
    </location>
</feature>
<evidence type="ECO:0000259" key="2">
    <source>
        <dbReference type="Pfam" id="PF00534"/>
    </source>
</evidence>
<proteinExistence type="predicted"/>
<protein>
    <recommendedName>
        <fullName evidence="2">Glycosyl transferase family 1 domain-containing protein</fullName>
    </recommendedName>
</protein>
<reference evidence="3 4" key="1">
    <citation type="journal article" date="2016" name="Nat. Commun.">
        <title>Thousands of microbial genomes shed light on interconnected biogeochemical processes in an aquifer system.</title>
        <authorList>
            <person name="Anantharaman K."/>
            <person name="Brown C.T."/>
            <person name="Hug L.A."/>
            <person name="Sharon I."/>
            <person name="Castelle C.J."/>
            <person name="Probst A.J."/>
            <person name="Thomas B.C."/>
            <person name="Singh A."/>
            <person name="Wilkins M.J."/>
            <person name="Karaoz U."/>
            <person name="Brodie E.L."/>
            <person name="Williams K.H."/>
            <person name="Hubbard S.S."/>
            <person name="Banfield J.F."/>
        </authorList>
    </citation>
    <scope>NUCLEOTIDE SEQUENCE [LARGE SCALE GENOMIC DNA]</scope>
</reference>
<dbReference type="EMBL" id="MGAG01000003">
    <property type="protein sequence ID" value="OGK42294.1"/>
    <property type="molecule type" value="Genomic_DNA"/>
</dbReference>
<dbReference type="PANTHER" id="PTHR46401:SF2">
    <property type="entry name" value="GLYCOSYLTRANSFERASE WBBK-RELATED"/>
    <property type="match status" value="1"/>
</dbReference>
<dbReference type="SUPFAM" id="SSF53756">
    <property type="entry name" value="UDP-Glycosyltransferase/glycogen phosphorylase"/>
    <property type="match status" value="1"/>
</dbReference>
<dbReference type="GO" id="GO:0016757">
    <property type="term" value="F:glycosyltransferase activity"/>
    <property type="evidence" value="ECO:0007669"/>
    <property type="project" value="InterPro"/>
</dbReference>
<dbReference type="STRING" id="1802056.A2954_04780"/>
<dbReference type="Gene3D" id="3.40.50.2000">
    <property type="entry name" value="Glycogen Phosphorylase B"/>
    <property type="match status" value="1"/>
</dbReference>
<evidence type="ECO:0000313" key="4">
    <source>
        <dbReference type="Proteomes" id="UP000177698"/>
    </source>
</evidence>
<name>A0A1F7IG04_9BACT</name>